<evidence type="ECO:0000313" key="1">
    <source>
        <dbReference type="EMBL" id="APG03520.1"/>
    </source>
</evidence>
<proteinExistence type="predicted"/>
<reference evidence="2" key="1">
    <citation type="submission" date="2016-09" db="EMBL/GenBank/DDBJ databases">
        <authorList>
            <person name="Lysoe E."/>
        </authorList>
    </citation>
    <scope>NUCLEOTIDE SEQUENCE [LARGE SCALE GENOMIC DNA]</scope>
    <source>
        <strain evidence="2">LJ96T</strain>
    </source>
</reference>
<dbReference type="EMBL" id="CP017480">
    <property type="protein sequence ID" value="APG03520.1"/>
    <property type="molecule type" value="Genomic_DNA"/>
</dbReference>
<name>A0A0G9H5N3_9GAMM</name>
<dbReference type="KEGG" id="lrz:BJI69_06070"/>
<evidence type="ECO:0000313" key="2">
    <source>
        <dbReference type="Proteomes" id="UP000182987"/>
    </source>
</evidence>
<dbReference type="Proteomes" id="UP000182987">
    <property type="component" value="Chromosome"/>
</dbReference>
<dbReference type="PATRIC" id="fig|1440763.5.peg.3603"/>
<keyword evidence="2" id="KW-1185">Reference proteome</keyword>
<accession>A0A0G9H5N3</accession>
<gene>
    <name evidence="1" type="ORF">BJI69_06070</name>
</gene>
<protein>
    <submittedName>
        <fullName evidence="1">Uncharacterized protein</fullName>
    </submittedName>
</protein>
<organism evidence="1 2">
    <name type="scientific">Luteibacter rhizovicinus DSM 16549</name>
    <dbReference type="NCBI Taxonomy" id="1440763"/>
    <lineage>
        <taxon>Bacteria</taxon>
        <taxon>Pseudomonadati</taxon>
        <taxon>Pseudomonadota</taxon>
        <taxon>Gammaproteobacteria</taxon>
        <taxon>Lysobacterales</taxon>
        <taxon>Rhodanobacteraceae</taxon>
        <taxon>Luteibacter</taxon>
    </lineage>
</organism>
<sequence length="87" mass="9978">MKESATAQEAIYALAVMSGIFAYCARHETHYRAAGLPEDAMPYYDRHIDEVRRFFASPVAFYTAMKTARLRVRHHYCPQCTNAIGFN</sequence>
<dbReference type="AlphaFoldDB" id="A0A0G9H5N3"/>